<dbReference type="KEGG" id="aplc:110985737"/>
<sequence length="1275" mass="136363">MADAETDISAQVRTTTSATASCTTSSPKCTTVPASVIQAVNKSSDLVPALFALPCNSGDTKKLKLCKRVGWLRDGVFTTGYMEINTKEAKQKGIFKTPRRVTLVRREDSAFQSTTVGTSTKPPTGDQLSSVMLKRNTSTTAVIDLKGELVPNTILVEKGSLVFDEGTTGKLVALNSHDPPPIVGASDAIVDSDDTQSKEAVSEASRMEDQNLCGDSLERDTVVRNCENNNTSKPSSDSLKPERGQLRQIPQKAPTASADTAEDRLSVPEYFLTEEGEASPVGRRSASEPNQDFQATPAVRALKHLVNVADVNRKARYSKNGEPSAGTEQQVHTKSHITCNSNGPVLRSLRASLSSEKSPASSSIKLRDAQPSKRRSLNETVDFLFKELKIANTGKLNPTCSVIKLDIDFSSKDAVEEAVRQSTAKTSVVTTPCVPKEHLNLLDKRTQLQTPPSRNTVATNSSSSSSFDSAERTLQPPTKTCEAVSDHSVVLVSSEGATALYQAPAKTVHPSGPSVSSIRDLATISTGDKPPSQHFPSSSENTRETCLNIDSVSVSKSAQRQTEEQNPLQTPSQAKQVSTVDHITVPNGSPTAPTSCASSELTRRTGPRSPSSEVGSENHSSETPTQAAPASESPANVPQTPVNVAVESTIPTDLDNGSPFKNSLDGFPTLQIGSVYSLSEKEAKELFPDPKPSQPNKSVLSTQEADDRDTGIPSTNFGVTGKEEFTDASHLQGINLGSQIQPTKTASFSNQNVSTFPFVSNPNVKLYNITPSKASSNKKTICTPVTAVVPSPPANVLPTNIVVSVPAAPGLINVQQPVYRAAGQLYKLVPSTQAAAVPNQSQLVSLVPVHIGALQRTTVSTSPSVPVPTSSIAQVVSSAPAQFPIRPSTSAATLPLKRPNPAVLNLPIVAQSCSGDKRIVITRVRKEASHRPQSTPTNHVSGADGVSKVAPLSSGIVTPGSGRTISSPGLATSPLTPKIVASSADSVTAKKTIVTRKDTVVPIAKAVTTKHSESGLELKSPQRGFSPGIDAPRKTFLITTSNGEKRLVSLPANADAATVLSKMASNKAYQFVLPQKATVKKADGEKGSCEELKSSESTVIQSPKKPEKSPDKPAHKPAHKIKKKQPILKIKFSKEPEVDPDVRRSTREKKIKRPYSPPREAPRRAKVSRPETPSVTDDEANQSLDVQDTDGSPLPFIKTEPGSPDPEPTYWDDVTAEEDSLPPQLPCPPSYFDRQDRVKRLKALMKEKEKALEEMLERRKQELEERLADPELADL</sequence>
<feature type="region of interest" description="Disordered" evidence="2">
    <location>
        <begin position="523"/>
        <end position="638"/>
    </location>
</feature>
<feature type="compositionally biased region" description="Polar residues" evidence="2">
    <location>
        <begin position="1171"/>
        <end position="1190"/>
    </location>
</feature>
<feature type="compositionally biased region" description="Polar residues" evidence="2">
    <location>
        <begin position="226"/>
        <end position="238"/>
    </location>
</feature>
<feature type="compositionally biased region" description="Polar residues" evidence="2">
    <location>
        <begin position="608"/>
        <end position="638"/>
    </location>
</feature>
<feature type="compositionally biased region" description="Polar residues" evidence="2">
    <location>
        <begin position="326"/>
        <end position="343"/>
    </location>
</feature>
<dbReference type="OrthoDB" id="10567483at2759"/>
<feature type="compositionally biased region" description="Polar residues" evidence="2">
    <location>
        <begin position="694"/>
        <end position="703"/>
    </location>
</feature>
<dbReference type="OMA" id="GYMEINT"/>
<proteinExistence type="predicted"/>
<evidence type="ECO:0000313" key="3">
    <source>
        <dbReference type="Proteomes" id="UP000694845"/>
    </source>
</evidence>
<feature type="compositionally biased region" description="Basic and acidic residues" evidence="2">
    <location>
        <begin position="1104"/>
        <end position="1114"/>
    </location>
</feature>
<feature type="region of interest" description="Disordered" evidence="2">
    <location>
        <begin position="175"/>
        <end position="264"/>
    </location>
</feature>
<reference evidence="4" key="1">
    <citation type="submission" date="2025-08" db="UniProtKB">
        <authorList>
            <consortium name="RefSeq"/>
        </authorList>
    </citation>
    <scope>IDENTIFICATION</scope>
</reference>
<feature type="region of interest" description="Disordered" evidence="2">
    <location>
        <begin position="686"/>
        <end position="712"/>
    </location>
</feature>
<feature type="compositionally biased region" description="Polar residues" evidence="2">
    <location>
        <begin position="931"/>
        <end position="940"/>
    </location>
</feature>
<feature type="compositionally biased region" description="Polar residues" evidence="2">
    <location>
        <begin position="447"/>
        <end position="460"/>
    </location>
</feature>
<evidence type="ECO:0000313" key="4">
    <source>
        <dbReference type="RefSeq" id="XP_022102667.1"/>
    </source>
</evidence>
<gene>
    <name evidence="4" type="primary">LOC110985737</name>
</gene>
<evidence type="ECO:0000256" key="2">
    <source>
        <dbReference type="SAM" id="MobiDB-lite"/>
    </source>
</evidence>
<keyword evidence="1" id="KW-0175">Coiled coil</keyword>
<feature type="compositionally biased region" description="Low complexity" evidence="2">
    <location>
        <begin position="352"/>
        <end position="363"/>
    </location>
</feature>
<feature type="compositionally biased region" description="Polar residues" evidence="2">
    <location>
        <begin position="534"/>
        <end position="600"/>
    </location>
</feature>
<feature type="compositionally biased region" description="Basic and acidic residues" evidence="2">
    <location>
        <begin position="1082"/>
        <end position="1094"/>
    </location>
</feature>
<dbReference type="AlphaFoldDB" id="A0A8B7ZCF9"/>
<accession>A0A8B7ZCF9</accession>
<dbReference type="GeneID" id="110985737"/>
<feature type="compositionally biased region" description="Basic and acidic residues" evidence="2">
    <location>
        <begin position="195"/>
        <end position="209"/>
    </location>
</feature>
<protein>
    <submittedName>
        <fullName evidence="4">Nascent polypeptide-associated complex subunit alpha, muscle-specific form-like</fullName>
    </submittedName>
</protein>
<evidence type="ECO:0000256" key="1">
    <source>
        <dbReference type="SAM" id="Coils"/>
    </source>
</evidence>
<dbReference type="RefSeq" id="XP_022102667.1">
    <property type="nucleotide sequence ID" value="XM_022246975.1"/>
</dbReference>
<feature type="region of interest" description="Disordered" evidence="2">
    <location>
        <begin position="1082"/>
        <end position="1232"/>
    </location>
</feature>
<keyword evidence="3" id="KW-1185">Reference proteome</keyword>
<feature type="coiled-coil region" evidence="1">
    <location>
        <begin position="1234"/>
        <end position="1266"/>
    </location>
</feature>
<feature type="region of interest" description="Disordered" evidence="2">
    <location>
        <begin position="446"/>
        <end position="481"/>
    </location>
</feature>
<feature type="region of interest" description="Disordered" evidence="2">
    <location>
        <begin position="313"/>
        <end position="373"/>
    </location>
</feature>
<organism evidence="3 4">
    <name type="scientific">Acanthaster planci</name>
    <name type="common">Crown-of-thorns starfish</name>
    <dbReference type="NCBI Taxonomy" id="133434"/>
    <lineage>
        <taxon>Eukaryota</taxon>
        <taxon>Metazoa</taxon>
        <taxon>Echinodermata</taxon>
        <taxon>Eleutherozoa</taxon>
        <taxon>Asterozoa</taxon>
        <taxon>Asteroidea</taxon>
        <taxon>Valvatacea</taxon>
        <taxon>Valvatida</taxon>
        <taxon>Acanthasteridae</taxon>
        <taxon>Acanthaster</taxon>
    </lineage>
</organism>
<feature type="compositionally biased region" description="Basic residues" evidence="2">
    <location>
        <begin position="1115"/>
        <end position="1126"/>
    </location>
</feature>
<feature type="region of interest" description="Disordered" evidence="2">
    <location>
        <begin position="926"/>
        <end position="946"/>
    </location>
</feature>
<dbReference type="Proteomes" id="UP000694845">
    <property type="component" value="Unplaced"/>
</dbReference>
<feature type="compositionally biased region" description="Basic and acidic residues" evidence="2">
    <location>
        <begin position="1132"/>
        <end position="1145"/>
    </location>
</feature>
<name>A0A8B7ZCF9_ACAPL</name>